<proteinExistence type="predicted"/>
<dbReference type="EMBL" id="NPIC01000001">
    <property type="protein sequence ID" value="RDL41735.1"/>
    <property type="molecule type" value="Genomic_DNA"/>
</dbReference>
<evidence type="ECO:0000313" key="1">
    <source>
        <dbReference type="EMBL" id="RDL41735.1"/>
    </source>
</evidence>
<dbReference type="RefSeq" id="XP_031874391.1">
    <property type="nucleotide sequence ID" value="XM_032010337.1"/>
</dbReference>
<evidence type="ECO:0000313" key="2">
    <source>
        <dbReference type="Proteomes" id="UP000254866"/>
    </source>
</evidence>
<dbReference type="OrthoDB" id="4436136at2759"/>
<dbReference type="GeneID" id="43594563"/>
<organism evidence="1 2">
    <name type="scientific">Venustampulla echinocandica</name>
    <dbReference type="NCBI Taxonomy" id="2656787"/>
    <lineage>
        <taxon>Eukaryota</taxon>
        <taxon>Fungi</taxon>
        <taxon>Dikarya</taxon>
        <taxon>Ascomycota</taxon>
        <taxon>Pezizomycotina</taxon>
        <taxon>Leotiomycetes</taxon>
        <taxon>Helotiales</taxon>
        <taxon>Pleuroascaceae</taxon>
        <taxon>Venustampulla</taxon>
    </lineage>
</organism>
<name>A0A370U1U9_9HELO</name>
<sequence length="510" mass="57777">MGQKVSRERRAAFLTPVETQDQLQAKFAHYLVRRSREWDLEKQKMITTTFDEIFTKFSVKGQPQEYWNTASLVEFISPTLPADLRYIITDAAPILHRMVSRLGSYPYQTRTTGTLTLDVLRSAVIIIMLPYHYDLSFNRTPDYEYKSVEQYEKDLRLKTHRLLFQSLTESVPLPVADLPRNDCTDEDLIQALHALSVDNIRFWSSKRDSVTKAPPLPPALALPSSNSDDLTGIIPLGELRSLLRLLLLYQFTREDLDPKCESFKLQLEQVTDCVLKAFSQSDDEKRGDGVTWDSFTRTLTTHLPRIFDGLSNLFTRFLRAQEPQAEPKPKLSPKALGEPIICQLATFKPTMPPLSWRLPSYTVLDQNTFNGCVTSRTRTAMVLVSGLRNTTNVTFGILLGACSEEKPSGDEGYTCIFQLEPVHCVYFDKRRELSKVSFSSDGQNQISIKVDIITENSESVELTIENGKGAFVRKNVFQTEEGNTPITQHAQEGASIEGSFSADDIKFLGF</sequence>
<keyword evidence="2" id="KW-1185">Reference proteome</keyword>
<evidence type="ECO:0008006" key="3">
    <source>
        <dbReference type="Google" id="ProtNLM"/>
    </source>
</evidence>
<accession>A0A370U1U9</accession>
<comment type="caution">
    <text evidence="1">The sequence shown here is derived from an EMBL/GenBank/DDBJ whole genome shotgun (WGS) entry which is preliminary data.</text>
</comment>
<dbReference type="AlphaFoldDB" id="A0A370U1U9"/>
<protein>
    <recommendedName>
        <fullName evidence="3">TLDc domain-containing protein</fullName>
    </recommendedName>
</protein>
<reference evidence="1 2" key="1">
    <citation type="journal article" date="2018" name="IMA Fungus">
        <title>IMA Genome-F 9: Draft genome sequence of Annulohypoxylon stygium, Aspergillus mulundensis, Berkeleyomyces basicola (syn. Thielaviopsis basicola), Ceratocystis smalleyi, two Cercospora beticola strains, Coleophoma cylindrospora, Fusarium fracticaudum, Phialophora cf. hyalina, and Morchella septimelata.</title>
        <authorList>
            <person name="Wingfield B.D."/>
            <person name="Bills G.F."/>
            <person name="Dong Y."/>
            <person name="Huang W."/>
            <person name="Nel W.J."/>
            <person name="Swalarsk-Parry B.S."/>
            <person name="Vaghefi N."/>
            <person name="Wilken P.M."/>
            <person name="An Z."/>
            <person name="de Beer Z.W."/>
            <person name="De Vos L."/>
            <person name="Chen L."/>
            <person name="Duong T.A."/>
            <person name="Gao Y."/>
            <person name="Hammerbacher A."/>
            <person name="Kikkert J.R."/>
            <person name="Li Y."/>
            <person name="Li H."/>
            <person name="Li K."/>
            <person name="Li Q."/>
            <person name="Liu X."/>
            <person name="Ma X."/>
            <person name="Naidoo K."/>
            <person name="Pethybridge S.J."/>
            <person name="Sun J."/>
            <person name="Steenkamp E.T."/>
            <person name="van der Nest M.A."/>
            <person name="van Wyk S."/>
            <person name="Wingfield M.J."/>
            <person name="Xiong C."/>
            <person name="Yue Q."/>
            <person name="Zhang X."/>
        </authorList>
    </citation>
    <scope>NUCLEOTIDE SEQUENCE [LARGE SCALE GENOMIC DNA]</scope>
    <source>
        <strain evidence="1 2">BP 5553</strain>
    </source>
</reference>
<gene>
    <name evidence="1" type="ORF">BP5553_01714</name>
</gene>
<dbReference type="Proteomes" id="UP000254866">
    <property type="component" value="Unassembled WGS sequence"/>
</dbReference>